<gene>
    <name evidence="3" type="ordered locus">MmarC5_1320</name>
</gene>
<feature type="domain" description="DUF7982" evidence="2">
    <location>
        <begin position="6"/>
        <end position="174"/>
    </location>
</feature>
<dbReference type="STRING" id="402880.MmarC5_1320"/>
<dbReference type="Proteomes" id="UP000000253">
    <property type="component" value="Chromosome"/>
</dbReference>
<sequence length="223" mass="25347">MISFINLGMACVLISIILVSMVPQKMMDREIHNAITKSNVEFLRKLFLNLDLKGHPLYIPPNSDLKCGAIFVPAKKNFKINLSAYSQDIVFITNQSSSSEMGVLITPPIGYELLKIYEETYGKDILELESSVLYSLLSNVLYSMDLLTKIDFEDVNNGKISIKLNKRDFKDLDEYFYLLPIVSSIILAISKSKNKIIIFNELVESKNDIEILLSEIGECYEKN</sequence>
<feature type="transmembrane region" description="Helical" evidence="1">
    <location>
        <begin position="6"/>
        <end position="23"/>
    </location>
</feature>
<organism evidence="3 4">
    <name type="scientific">Methanococcus maripaludis (strain C5 / ATCC BAA-1333)</name>
    <dbReference type="NCBI Taxonomy" id="402880"/>
    <lineage>
        <taxon>Archaea</taxon>
        <taxon>Methanobacteriati</taxon>
        <taxon>Methanobacteriota</taxon>
        <taxon>Methanomada group</taxon>
        <taxon>Methanococci</taxon>
        <taxon>Methanococcales</taxon>
        <taxon>Methanococcaceae</taxon>
        <taxon>Methanococcus</taxon>
    </lineage>
</organism>
<dbReference type="InterPro" id="IPR058288">
    <property type="entry name" value="DUF7982"/>
</dbReference>
<evidence type="ECO:0000256" key="1">
    <source>
        <dbReference type="SAM" id="Phobius"/>
    </source>
</evidence>
<keyword evidence="1" id="KW-0472">Membrane</keyword>
<accession>A4FZI4</accession>
<name>A4FZI4_METM5</name>
<evidence type="ECO:0000313" key="3">
    <source>
        <dbReference type="EMBL" id="ABO35618.1"/>
    </source>
</evidence>
<dbReference type="EMBL" id="CP000609">
    <property type="protein sequence ID" value="ABO35618.1"/>
    <property type="molecule type" value="Genomic_DNA"/>
</dbReference>
<evidence type="ECO:0000313" key="4">
    <source>
        <dbReference type="Proteomes" id="UP000000253"/>
    </source>
</evidence>
<dbReference type="HOGENOM" id="CLU_097795_0_0_2"/>
<protein>
    <recommendedName>
        <fullName evidence="2">DUF7982 domain-containing protein</fullName>
    </recommendedName>
</protein>
<dbReference type="KEGG" id="mmq:MmarC5_1320"/>
<keyword evidence="1" id="KW-1133">Transmembrane helix</keyword>
<reference evidence="3 4" key="1">
    <citation type="submission" date="2007-03" db="EMBL/GenBank/DDBJ databases">
        <title>Complete sequence of chromosome of Methanococcus maripaludis C5.</title>
        <authorList>
            <consortium name="US DOE Joint Genome Institute"/>
            <person name="Copeland A."/>
            <person name="Lucas S."/>
            <person name="Lapidus A."/>
            <person name="Barry K."/>
            <person name="Glavina del Rio T."/>
            <person name="Dalin E."/>
            <person name="Tice H."/>
            <person name="Pitluck S."/>
            <person name="Chertkov O."/>
            <person name="Brettin T."/>
            <person name="Bruce D."/>
            <person name="Han C."/>
            <person name="Detter J.C."/>
            <person name="Schmutz J."/>
            <person name="Larimer F."/>
            <person name="Land M."/>
            <person name="Hauser L."/>
            <person name="Kyrpides N."/>
            <person name="Mikhailova N."/>
            <person name="Sieprawska-Lupa M."/>
            <person name="Whitman W.B."/>
            <person name="Richardson P."/>
        </authorList>
    </citation>
    <scope>NUCLEOTIDE SEQUENCE [LARGE SCALE GENOMIC DNA]</scope>
    <source>
        <strain evidence="4">C5 / ATCC BAA-1333</strain>
    </source>
</reference>
<dbReference type="Pfam" id="PF25939">
    <property type="entry name" value="DUF7982"/>
    <property type="match status" value="1"/>
</dbReference>
<proteinExistence type="predicted"/>
<dbReference type="AlphaFoldDB" id="A4FZI4"/>
<keyword evidence="1" id="KW-0812">Transmembrane</keyword>
<evidence type="ECO:0000259" key="2">
    <source>
        <dbReference type="Pfam" id="PF25939"/>
    </source>
</evidence>
<dbReference type="eggNOG" id="arCOG03442">
    <property type="taxonomic scope" value="Archaea"/>
</dbReference>